<dbReference type="SUPFAM" id="SSF55681">
    <property type="entry name" value="Class II aaRS and biotin synthetases"/>
    <property type="match status" value="1"/>
</dbReference>
<evidence type="ECO:0000256" key="3">
    <source>
        <dbReference type="ARBA" id="ARBA00012367"/>
    </source>
</evidence>
<dbReference type="GO" id="GO:0005737">
    <property type="term" value="C:cytoplasm"/>
    <property type="evidence" value="ECO:0007669"/>
    <property type="project" value="TreeGrafter"/>
</dbReference>
<dbReference type="PANTHER" id="PTHR12561:SF3">
    <property type="entry name" value="LIPOYLTRANSFERASE 1, MITOCHONDRIAL"/>
    <property type="match status" value="1"/>
</dbReference>
<organism evidence="9 10">
    <name type="scientific">Streptococcus phocae</name>
    <dbReference type="NCBI Taxonomy" id="119224"/>
    <lineage>
        <taxon>Bacteria</taxon>
        <taxon>Bacillati</taxon>
        <taxon>Bacillota</taxon>
        <taxon>Bacilli</taxon>
        <taxon>Lactobacillales</taxon>
        <taxon>Streptococcaceae</taxon>
        <taxon>Streptococcus</taxon>
    </lineage>
</organism>
<dbReference type="InterPro" id="IPR019491">
    <property type="entry name" value="Lipoate_protein_ligase_C"/>
</dbReference>
<dbReference type="InterPro" id="IPR004562">
    <property type="entry name" value="LipoylTrfase_LipoateP_Ligase"/>
</dbReference>
<dbReference type="Proteomes" id="UP000049578">
    <property type="component" value="Unassembled WGS sequence"/>
</dbReference>
<keyword evidence="10" id="KW-1185">Reference proteome</keyword>
<evidence type="ECO:0000256" key="2">
    <source>
        <dbReference type="ARBA" id="ARBA00005124"/>
    </source>
</evidence>
<name>A0A0P6SP25_9STRE</name>
<dbReference type="RefSeq" id="WP_054278098.1">
    <property type="nucleotide sequence ID" value="NZ_LHQM01000003.1"/>
</dbReference>
<evidence type="ECO:0000256" key="4">
    <source>
        <dbReference type="ARBA" id="ARBA00022598"/>
    </source>
</evidence>
<dbReference type="Pfam" id="PF10437">
    <property type="entry name" value="Lip_prot_lig_C"/>
    <property type="match status" value="1"/>
</dbReference>
<comment type="catalytic activity">
    <reaction evidence="7">
        <text>L-lysyl-[lipoyl-carrier protein] + (R)-lipoate + ATP = N(6)-[(R)-lipoyl]-L-lysyl-[lipoyl-carrier protein] + AMP + diphosphate + H(+)</text>
        <dbReference type="Rhea" id="RHEA:49288"/>
        <dbReference type="Rhea" id="RHEA-COMP:10500"/>
        <dbReference type="Rhea" id="RHEA-COMP:10502"/>
        <dbReference type="ChEBI" id="CHEBI:15378"/>
        <dbReference type="ChEBI" id="CHEBI:29969"/>
        <dbReference type="ChEBI" id="CHEBI:30616"/>
        <dbReference type="ChEBI" id="CHEBI:33019"/>
        <dbReference type="ChEBI" id="CHEBI:83088"/>
        <dbReference type="ChEBI" id="CHEBI:83099"/>
        <dbReference type="ChEBI" id="CHEBI:456215"/>
        <dbReference type="EC" id="6.3.1.20"/>
    </reaction>
</comment>
<dbReference type="InterPro" id="IPR004143">
    <property type="entry name" value="BPL_LPL_catalytic"/>
</dbReference>
<dbReference type="EC" id="6.3.1.20" evidence="3"/>
<dbReference type="NCBIfam" id="TIGR00545">
    <property type="entry name" value="lipoyltrans"/>
    <property type="match status" value="1"/>
</dbReference>
<dbReference type="CDD" id="cd16443">
    <property type="entry name" value="LplA"/>
    <property type="match status" value="1"/>
</dbReference>
<sequence length="342" mass="38732">MYLIEPIRNGKRITDGAVALAMQVYVQQHIFLDDDILFPYYCDPKVEIGKFQNAVVETNQAYLKEHQIPVVRRDTGGGAVYVDSGAVNICYLINDNGVFGDFKRTYQPAIEALHALGATGVEMTGRNDLVIDGKKVSGAAMTISNGRVYGGYSLLLDVDFDAMEKVLNPNRKKIASKGIKSVRSRVGTIREHLDKQYQDITVDEFKDLMVCQLLGIESISQAKRYELTEADWEQIDELAQSKYKSWEWNYGNSPQYSYHRDGRFTSGTIDIHLDIEKGYIAACRIYGDFFAKKDITELEQILIGTKMEEKDILAELEKIDLTPYIGNISPEELVDLIFHKNK</sequence>
<reference evidence="9 10" key="1">
    <citation type="submission" date="2015-08" db="EMBL/GenBank/DDBJ databases">
        <title>Genome sequence of Streptococcus phocae subsp. phocae ATCC 51973T isolated from liver specimen obtained from seal.</title>
        <authorList>
            <person name="Avendano-Herrera R."/>
        </authorList>
    </citation>
    <scope>NUCLEOTIDE SEQUENCE [LARGE SCALE GENOMIC DNA]</scope>
    <source>
        <strain evidence="9 10">ATCC 51973</strain>
    </source>
</reference>
<keyword evidence="6" id="KW-0067">ATP-binding</keyword>
<evidence type="ECO:0000259" key="8">
    <source>
        <dbReference type="PROSITE" id="PS51733"/>
    </source>
</evidence>
<evidence type="ECO:0000313" key="10">
    <source>
        <dbReference type="Proteomes" id="UP000049578"/>
    </source>
</evidence>
<dbReference type="InterPro" id="IPR045864">
    <property type="entry name" value="aa-tRNA-synth_II/BPL/LPL"/>
</dbReference>
<dbReference type="GO" id="GO:0009249">
    <property type="term" value="P:protein lipoylation"/>
    <property type="evidence" value="ECO:0007669"/>
    <property type="project" value="InterPro"/>
</dbReference>
<comment type="pathway">
    <text evidence="2">Protein modification; protein lipoylation via exogenous pathway; protein N(6)-(lipoyl)lysine from lipoate: step 1/2.</text>
</comment>
<evidence type="ECO:0000256" key="7">
    <source>
        <dbReference type="ARBA" id="ARBA00048037"/>
    </source>
</evidence>
<dbReference type="UniPathway" id="UPA00537">
    <property type="reaction ID" value="UER00594"/>
</dbReference>
<evidence type="ECO:0000256" key="6">
    <source>
        <dbReference type="ARBA" id="ARBA00022840"/>
    </source>
</evidence>
<keyword evidence="4 9" id="KW-0436">Ligase</keyword>
<keyword evidence="5" id="KW-0547">Nucleotide-binding</keyword>
<proteinExistence type="predicted"/>
<comment type="pathway">
    <text evidence="1">Protein modification; protein lipoylation via exogenous pathway; protein N(6)-(lipoyl)lysine from lipoate: step 2/2.</text>
</comment>
<dbReference type="GO" id="GO:0017118">
    <property type="term" value="F:lipoyltransferase activity"/>
    <property type="evidence" value="ECO:0007669"/>
    <property type="project" value="TreeGrafter"/>
</dbReference>
<evidence type="ECO:0000256" key="5">
    <source>
        <dbReference type="ARBA" id="ARBA00022741"/>
    </source>
</evidence>
<evidence type="ECO:0000313" key="9">
    <source>
        <dbReference type="EMBL" id="KPJ23191.1"/>
    </source>
</evidence>
<dbReference type="GO" id="GO:0016979">
    <property type="term" value="F:lipoate-protein ligase activity"/>
    <property type="evidence" value="ECO:0007669"/>
    <property type="project" value="UniProtKB-EC"/>
</dbReference>
<dbReference type="GO" id="GO:0005524">
    <property type="term" value="F:ATP binding"/>
    <property type="evidence" value="ECO:0007669"/>
    <property type="project" value="UniProtKB-KW"/>
</dbReference>
<gene>
    <name evidence="9" type="ORF">AKK44_00790</name>
</gene>
<evidence type="ECO:0000256" key="1">
    <source>
        <dbReference type="ARBA" id="ARBA00005085"/>
    </source>
</evidence>
<dbReference type="PANTHER" id="PTHR12561">
    <property type="entry name" value="LIPOATE-PROTEIN LIGASE"/>
    <property type="match status" value="1"/>
</dbReference>
<protein>
    <recommendedName>
        <fullName evidence="3">lipoate--protein ligase</fullName>
        <ecNumber evidence="3">6.3.1.20</ecNumber>
    </recommendedName>
</protein>
<dbReference type="STRING" id="119224.AKK44_00790"/>
<dbReference type="PATRIC" id="fig|119224.3.peg.890"/>
<dbReference type="Pfam" id="PF21948">
    <property type="entry name" value="LplA-B_cat"/>
    <property type="match status" value="1"/>
</dbReference>
<dbReference type="AlphaFoldDB" id="A0A0P6SP25"/>
<accession>A0A0P6SP25</accession>
<comment type="caution">
    <text evidence="9">The sequence shown here is derived from an EMBL/GenBank/DDBJ whole genome shotgun (WGS) entry which is preliminary data.</text>
</comment>
<dbReference type="Gene3D" id="3.30.390.50">
    <property type="entry name" value="CO dehydrogenase flavoprotein, C-terminal domain"/>
    <property type="match status" value="1"/>
</dbReference>
<feature type="domain" description="BPL/LPL catalytic" evidence="8">
    <location>
        <begin position="31"/>
        <end position="221"/>
    </location>
</feature>
<dbReference type="EMBL" id="LHQM01000003">
    <property type="protein sequence ID" value="KPJ23191.1"/>
    <property type="molecule type" value="Genomic_DNA"/>
</dbReference>
<dbReference type="PROSITE" id="PS51733">
    <property type="entry name" value="BPL_LPL_CATALYTIC"/>
    <property type="match status" value="1"/>
</dbReference>
<dbReference type="SUPFAM" id="SSF82649">
    <property type="entry name" value="SufE/NifU"/>
    <property type="match status" value="1"/>
</dbReference>
<dbReference type="Gene3D" id="3.30.930.10">
    <property type="entry name" value="Bira Bifunctional Protein, Domain 2"/>
    <property type="match status" value="1"/>
</dbReference>
<dbReference type="FunFam" id="3.30.930.10:FF:000072">
    <property type="entry name" value="Lipoate--protein ligase"/>
    <property type="match status" value="1"/>
</dbReference>